<evidence type="ECO:0000313" key="2">
    <source>
        <dbReference type="EMBL" id="CAD9300217.1"/>
    </source>
</evidence>
<protein>
    <submittedName>
        <fullName evidence="2">Uncharacterized protein</fullName>
    </submittedName>
</protein>
<dbReference type="EMBL" id="HBGL01010153">
    <property type="protein sequence ID" value="CAD9300217.1"/>
    <property type="molecule type" value="Transcribed_RNA"/>
</dbReference>
<gene>
    <name evidence="2" type="ORF">SSP0437_LOCUS7880</name>
</gene>
<feature type="region of interest" description="Disordered" evidence="1">
    <location>
        <begin position="1"/>
        <end position="125"/>
    </location>
</feature>
<organism evidence="2">
    <name type="scientific">Sexangularia sp. CB-2014</name>
    <dbReference type="NCBI Taxonomy" id="1486929"/>
    <lineage>
        <taxon>Eukaryota</taxon>
        <taxon>Amoebozoa</taxon>
        <taxon>Tubulinea</taxon>
        <taxon>Elardia</taxon>
        <taxon>Arcellinida</taxon>
        <taxon>Arcellinida incertae sedis</taxon>
        <taxon>Sexangularia</taxon>
    </lineage>
</organism>
<sequence>MSDLDAFFAKKDKKKKKTKIAVPEKERERPSDDVATRGMQVLSGTVLPDAVGVEAEVKSDQERSRLGERDDVDADGNPWARSEGDQPDEPQPVAKATTTVGPNSASFSVRMRGGPPPSAVPAHFPSLADGVTMKGPTKASTPVVAPAAETSFGRASGIRRASPAVVPPKAGNTVPAGGGLKSLGGSGGGYRPPHLR</sequence>
<name>A0A7S1YHD3_9EUKA</name>
<feature type="region of interest" description="Disordered" evidence="1">
    <location>
        <begin position="153"/>
        <end position="196"/>
    </location>
</feature>
<accession>A0A7S1YHD3</accession>
<evidence type="ECO:0000256" key="1">
    <source>
        <dbReference type="SAM" id="MobiDB-lite"/>
    </source>
</evidence>
<feature type="compositionally biased region" description="Basic and acidic residues" evidence="1">
    <location>
        <begin position="55"/>
        <end position="69"/>
    </location>
</feature>
<reference evidence="2" key="1">
    <citation type="submission" date="2021-01" db="EMBL/GenBank/DDBJ databases">
        <authorList>
            <person name="Corre E."/>
            <person name="Pelletier E."/>
            <person name="Niang G."/>
            <person name="Scheremetjew M."/>
            <person name="Finn R."/>
            <person name="Kale V."/>
            <person name="Holt S."/>
            <person name="Cochrane G."/>
            <person name="Meng A."/>
            <person name="Brown T."/>
            <person name="Cohen L."/>
        </authorList>
    </citation>
    <scope>NUCLEOTIDE SEQUENCE</scope>
    <source>
        <strain evidence="2">ATCC 50979</strain>
    </source>
</reference>
<dbReference type="AlphaFoldDB" id="A0A7S1YHD3"/>
<proteinExistence type="predicted"/>
<feature type="compositionally biased region" description="Polar residues" evidence="1">
    <location>
        <begin position="96"/>
        <end position="107"/>
    </location>
</feature>
<feature type="compositionally biased region" description="Basic and acidic residues" evidence="1">
    <location>
        <begin position="22"/>
        <end position="35"/>
    </location>
</feature>
<feature type="compositionally biased region" description="Gly residues" evidence="1">
    <location>
        <begin position="176"/>
        <end position="190"/>
    </location>
</feature>